<gene>
    <name evidence="1" type="ORF">QLQ22_13405</name>
</gene>
<evidence type="ECO:0000313" key="2">
    <source>
        <dbReference type="Proteomes" id="UP001226091"/>
    </source>
</evidence>
<keyword evidence="1" id="KW-0067">ATP-binding</keyword>
<accession>A0ACD4R5J4</accession>
<keyword evidence="1" id="KW-0547">Nucleotide-binding</keyword>
<organism evidence="1 2">
    <name type="scientific">Metabacillus hrfriensis</name>
    <dbReference type="NCBI Taxonomy" id="3048891"/>
    <lineage>
        <taxon>Bacteria</taxon>
        <taxon>Bacillati</taxon>
        <taxon>Bacillota</taxon>
        <taxon>Bacilli</taxon>
        <taxon>Bacillales</taxon>
        <taxon>Bacillaceae</taxon>
        <taxon>Metabacillus</taxon>
    </lineage>
</organism>
<protein>
    <submittedName>
        <fullName evidence="1">ABC transporter ATP-binding protein</fullName>
    </submittedName>
</protein>
<dbReference type="EMBL" id="CP126116">
    <property type="protein sequence ID" value="WHZ55722.1"/>
    <property type="molecule type" value="Genomic_DNA"/>
</dbReference>
<name>A0ACD4R5J4_9BACI</name>
<sequence>MNLILYFLKQIQSYAGKRLYINLLGTVFISLLDGVGILLLIPMISITGIIDFNVGNTPFNEIFSFFDRIPSSVGLPFILLIFVLIVILQNFLHRHITIQNIKIQHGFFRHLRVNTYHSLLHANWAFFIKNRKSDLINLLTTEVARSSAGTHSLLQFLASLIFTVIQIGLAFFLSPSITFFLLLCGALIVFLNRKFLKMSLALGKKNYSLGKEYLAGITDQMNGIKDIKSNSLEKSKMNWFLTVTKGMQDEQIEYTTLRTMSQLYYKVASSILIAVFIYIAVNMFHAQAGELMLIIVIFSRLWPRVAGIQSSLEQIATMLPSFHAVKNLQNESRIAVEFKEFENLSISPVQIKKGIECKNVYFRYSQNSDSYALEGINVVIPSNKMTAFVGKSGAGKSTLIDILMGLNLPEKGQVLIDGTPLTSKNLLSMRKAVSYVPQDPFLFNASIKENLLMVESEATDEEIWKALEFSSAAEFVKKLPKGLDTLVGDRGIRLSGGERQRIVLARAILRKPSILVLDEATSALDTENEANIQKALERLKGSMTIIVIAHRLSTIRNADQVIVLDQGNVIQKGEFGQLAKDKKNLFGKLLNNQKDASL</sequence>
<reference evidence="2" key="1">
    <citation type="journal article" date="2025" name="Aquaculture">
        <title>Assessment of the bioflocculant production and safety properties of Metabacillus hrfriensis sp. nov. based on phenotypic and whole-genome sequencing analysis.</title>
        <authorList>
            <person name="Zhang R."/>
            <person name="Zhao Z."/>
            <person name="Luo L."/>
            <person name="Wang S."/>
            <person name="Guo K."/>
            <person name="Xu W."/>
        </authorList>
    </citation>
    <scope>NUCLEOTIDE SEQUENCE [LARGE SCALE GENOMIC DNA]</scope>
    <source>
        <strain evidence="2">CT-WN-B3</strain>
    </source>
</reference>
<keyword evidence="2" id="KW-1185">Reference proteome</keyword>
<proteinExistence type="predicted"/>
<evidence type="ECO:0000313" key="1">
    <source>
        <dbReference type="EMBL" id="WHZ55722.1"/>
    </source>
</evidence>
<dbReference type="Proteomes" id="UP001226091">
    <property type="component" value="Chromosome"/>
</dbReference>